<protein>
    <recommendedName>
        <fullName evidence="4">ABC-type transport auxiliary lipoprotein component domain-containing protein</fullName>
    </recommendedName>
</protein>
<keyword evidence="1" id="KW-0732">Signal</keyword>
<name>A0A1L8CMD7_9PROT</name>
<dbReference type="AlphaFoldDB" id="A0A1L8CMD7"/>
<dbReference type="STRING" id="1921010.MMIC_P1027"/>
<gene>
    <name evidence="2" type="ORF">MMIC_P1027</name>
</gene>
<organism evidence="2 3">
    <name type="scientific">Mariprofundus micogutta</name>
    <dbReference type="NCBI Taxonomy" id="1921010"/>
    <lineage>
        <taxon>Bacteria</taxon>
        <taxon>Pseudomonadati</taxon>
        <taxon>Pseudomonadota</taxon>
        <taxon>Candidatius Mariprofundia</taxon>
        <taxon>Mariprofundales</taxon>
        <taxon>Mariprofundaceae</taxon>
        <taxon>Mariprofundus</taxon>
    </lineage>
</organism>
<accession>A0A1L8CMD7</accession>
<feature type="signal peptide" evidence="1">
    <location>
        <begin position="1"/>
        <end position="21"/>
    </location>
</feature>
<reference evidence="2 3" key="1">
    <citation type="journal article" date="2017" name="Arch. Microbiol.">
        <title>Mariprofundus micogutta sp. nov., a novel iron-oxidizing zetaproteobacterium isolated from a deep-sea hydrothermal field at the Bayonnaise knoll of the Izu-Ogasawara arc, and a description of Mariprofundales ord. nov. and Zetaproteobacteria classis nov.</title>
        <authorList>
            <person name="Makita H."/>
            <person name="Tanaka E."/>
            <person name="Mitsunobu S."/>
            <person name="Miyazaki M."/>
            <person name="Nunoura T."/>
            <person name="Uematsu K."/>
            <person name="Takaki Y."/>
            <person name="Nishi S."/>
            <person name="Shimamura S."/>
            <person name="Takai K."/>
        </authorList>
    </citation>
    <scope>NUCLEOTIDE SEQUENCE [LARGE SCALE GENOMIC DNA]</scope>
    <source>
        <strain evidence="2 3">ET2</strain>
    </source>
</reference>
<sequence>MYLILRYLFASALLMLLSACADMPQLFWDTGSSSREVVADAQGSQGVKPISEEIRSDTSITRRLPMGGYVGIASNRDTWPDKYEKVLVDRQATVMERVFNVSPPILFSAVIDAMISLNMPVETVDSPNAVITSDWIRKGENDVNIQSVLGFTRHRFFVRMIMTEASETRLEVHVAGQHYKDNAWVDKALTINKSEELFVAVEEQLAKMPRRGSASGQ</sequence>
<evidence type="ECO:0000256" key="1">
    <source>
        <dbReference type="SAM" id="SignalP"/>
    </source>
</evidence>
<evidence type="ECO:0000313" key="2">
    <source>
        <dbReference type="EMBL" id="GAV20065.1"/>
    </source>
</evidence>
<evidence type="ECO:0000313" key="3">
    <source>
        <dbReference type="Proteomes" id="UP000231632"/>
    </source>
</evidence>
<comment type="caution">
    <text evidence="2">The sequence shown here is derived from an EMBL/GenBank/DDBJ whole genome shotgun (WGS) entry which is preliminary data.</text>
</comment>
<proteinExistence type="predicted"/>
<dbReference type="EMBL" id="BDFD01000007">
    <property type="protein sequence ID" value="GAV20065.1"/>
    <property type="molecule type" value="Genomic_DNA"/>
</dbReference>
<feature type="chain" id="PRO_5012747213" description="ABC-type transport auxiliary lipoprotein component domain-containing protein" evidence="1">
    <location>
        <begin position="22"/>
        <end position="217"/>
    </location>
</feature>
<dbReference type="Proteomes" id="UP000231632">
    <property type="component" value="Unassembled WGS sequence"/>
</dbReference>
<evidence type="ECO:0008006" key="4">
    <source>
        <dbReference type="Google" id="ProtNLM"/>
    </source>
</evidence>
<dbReference type="PROSITE" id="PS51257">
    <property type="entry name" value="PROKAR_LIPOPROTEIN"/>
    <property type="match status" value="1"/>
</dbReference>
<keyword evidence="3" id="KW-1185">Reference proteome</keyword>